<protein>
    <submittedName>
        <fullName evidence="2">DUF1289 domain-containing protein</fullName>
    </submittedName>
</protein>
<proteinExistence type="predicted"/>
<name>A0A7C9IPP2_9RHOB</name>
<feature type="compositionally biased region" description="Basic residues" evidence="1">
    <location>
        <begin position="62"/>
        <end position="80"/>
    </location>
</feature>
<dbReference type="InterPro" id="IPR010710">
    <property type="entry name" value="DUF1289"/>
</dbReference>
<reference evidence="2 3" key="1">
    <citation type="submission" date="2019-12" db="EMBL/GenBank/DDBJ databases">
        <authorList>
            <person name="Lee S.D."/>
        </authorList>
    </citation>
    <scope>NUCLEOTIDE SEQUENCE [LARGE SCALE GENOMIC DNA]</scope>
    <source>
        <strain evidence="2 3">GH1-50</strain>
    </source>
</reference>
<dbReference type="EMBL" id="WUPT01000001">
    <property type="protein sequence ID" value="MXQ06983.1"/>
    <property type="molecule type" value="Genomic_DNA"/>
</dbReference>
<evidence type="ECO:0000313" key="3">
    <source>
        <dbReference type="Proteomes" id="UP000480350"/>
    </source>
</evidence>
<reference evidence="2 3" key="2">
    <citation type="submission" date="2020-03" db="EMBL/GenBank/DDBJ databases">
        <title>Kangsaoukella pontilimi gen. nov., sp. nov., a new member of the family Rhodobacteraceae isolated from a tidal mudflat.</title>
        <authorList>
            <person name="Kim I.S."/>
        </authorList>
    </citation>
    <scope>NUCLEOTIDE SEQUENCE [LARGE SCALE GENOMIC DNA]</scope>
    <source>
        <strain evidence="2 3">GH1-50</strain>
    </source>
</reference>
<evidence type="ECO:0000256" key="1">
    <source>
        <dbReference type="SAM" id="MobiDB-lite"/>
    </source>
</evidence>
<accession>A0A7C9IPP2</accession>
<dbReference type="Pfam" id="PF06945">
    <property type="entry name" value="DUF1289"/>
    <property type="match status" value="1"/>
</dbReference>
<dbReference type="PANTHER" id="PTHR35175:SF2">
    <property type="entry name" value="DUF1289 DOMAIN-CONTAINING PROTEIN"/>
    <property type="match status" value="1"/>
</dbReference>
<gene>
    <name evidence="2" type="ORF">GQ651_03895</name>
</gene>
<comment type="caution">
    <text evidence="2">The sequence shown here is derived from an EMBL/GenBank/DDBJ whole genome shotgun (WGS) entry which is preliminary data.</text>
</comment>
<feature type="region of interest" description="Disordered" evidence="1">
    <location>
        <begin position="57"/>
        <end position="80"/>
    </location>
</feature>
<organism evidence="2 3">
    <name type="scientific">Kangsaoukella pontilimi</name>
    <dbReference type="NCBI Taxonomy" id="2691042"/>
    <lineage>
        <taxon>Bacteria</taxon>
        <taxon>Pseudomonadati</taxon>
        <taxon>Pseudomonadota</taxon>
        <taxon>Alphaproteobacteria</taxon>
        <taxon>Rhodobacterales</taxon>
        <taxon>Paracoccaceae</taxon>
        <taxon>Kangsaoukella</taxon>
    </lineage>
</organism>
<dbReference type="RefSeq" id="WP_160762890.1">
    <property type="nucleotide sequence ID" value="NZ_WUPT01000001.1"/>
</dbReference>
<sequence>MTDTVWRRNEIESPCIRVCVLNPDTRLCLGCHRTADEIAGWSRMSPEARRDIIEALPERAKSQPRTRKGGRAARLARRTS</sequence>
<dbReference type="AlphaFoldDB" id="A0A7C9IPP2"/>
<dbReference type="PANTHER" id="PTHR35175">
    <property type="entry name" value="DUF1289 DOMAIN-CONTAINING PROTEIN"/>
    <property type="match status" value="1"/>
</dbReference>
<dbReference type="Proteomes" id="UP000480350">
    <property type="component" value="Unassembled WGS sequence"/>
</dbReference>
<keyword evidence="3" id="KW-1185">Reference proteome</keyword>
<evidence type="ECO:0000313" key="2">
    <source>
        <dbReference type="EMBL" id="MXQ06983.1"/>
    </source>
</evidence>